<organism evidence="4 5">
    <name type="scientific">Coccomyxa viridis</name>
    <dbReference type="NCBI Taxonomy" id="1274662"/>
    <lineage>
        <taxon>Eukaryota</taxon>
        <taxon>Viridiplantae</taxon>
        <taxon>Chlorophyta</taxon>
        <taxon>core chlorophytes</taxon>
        <taxon>Trebouxiophyceae</taxon>
        <taxon>Trebouxiophyceae incertae sedis</taxon>
        <taxon>Coccomyxaceae</taxon>
        <taxon>Coccomyxa</taxon>
    </lineage>
</organism>
<feature type="region of interest" description="Disordered" evidence="1">
    <location>
        <begin position="337"/>
        <end position="362"/>
    </location>
</feature>
<gene>
    <name evidence="4" type="ORF">CVIRNUC_008670</name>
</gene>
<sequence length="362" mass="39812">MPPLGVQPVSWLVVALALLSAYRLASAQQEDSNLCSCTDLLWKPEPSHAWEVVNWHSKLVAELNAAEAKGGFDVLFYGDSITMRWRDDWPANEWGVGPPPANFPGGTPMGIFNQTFRTNFTSDILGIGSDTTANLWWRVKNGELPVMTPPKLAVVMVGTNDLGYTEACFRNGDEVTEAANGTISRMRHIFAYMRRNAPRMQILIVGILPRGAWSLPDPFAWPNRLTEAINTVNNASQALPKEDPMIHYIDCGPDFINAANHSLNATLLPEYLHPSTAGYRVLADCLKPVVDNLVLGPQPRWNVTAPLMDVRDNYTNTCADYKGAQYTTMSASVSPKLIPKPATQSTSSNSLYSSLDTTTGDR</sequence>
<dbReference type="SUPFAM" id="SSF52266">
    <property type="entry name" value="SGNH hydrolase"/>
    <property type="match status" value="1"/>
</dbReference>
<proteinExistence type="predicted"/>
<reference evidence="4 5" key="1">
    <citation type="submission" date="2023-10" db="EMBL/GenBank/DDBJ databases">
        <authorList>
            <person name="Maclean D."/>
            <person name="Macfadyen A."/>
        </authorList>
    </citation>
    <scope>NUCLEOTIDE SEQUENCE [LARGE SCALE GENOMIC DNA]</scope>
</reference>
<dbReference type="PANTHER" id="PTHR30383">
    <property type="entry name" value="THIOESTERASE 1/PROTEASE 1/LYSOPHOSPHOLIPASE L1"/>
    <property type="match status" value="1"/>
</dbReference>
<evidence type="ECO:0000313" key="4">
    <source>
        <dbReference type="EMBL" id="CAK0785461.1"/>
    </source>
</evidence>
<feature type="compositionally biased region" description="Low complexity" evidence="1">
    <location>
        <begin position="343"/>
        <end position="362"/>
    </location>
</feature>
<evidence type="ECO:0000313" key="5">
    <source>
        <dbReference type="Proteomes" id="UP001314263"/>
    </source>
</evidence>
<accession>A0AAV1IDK5</accession>
<keyword evidence="2" id="KW-0732">Signal</keyword>
<dbReference type="Pfam" id="PF13472">
    <property type="entry name" value="Lipase_GDSL_2"/>
    <property type="match status" value="1"/>
</dbReference>
<dbReference type="Proteomes" id="UP001314263">
    <property type="component" value="Unassembled WGS sequence"/>
</dbReference>
<feature type="signal peptide" evidence="2">
    <location>
        <begin position="1"/>
        <end position="27"/>
    </location>
</feature>
<keyword evidence="5" id="KW-1185">Reference proteome</keyword>
<evidence type="ECO:0000259" key="3">
    <source>
        <dbReference type="Pfam" id="PF13472"/>
    </source>
</evidence>
<dbReference type="InterPro" id="IPR051532">
    <property type="entry name" value="Ester_Hydrolysis_Enzymes"/>
</dbReference>
<dbReference type="InterPro" id="IPR013830">
    <property type="entry name" value="SGNH_hydro"/>
</dbReference>
<comment type="caution">
    <text evidence="4">The sequence shown here is derived from an EMBL/GenBank/DDBJ whole genome shotgun (WGS) entry which is preliminary data.</text>
</comment>
<protein>
    <recommendedName>
        <fullName evidence="3">SGNH hydrolase-type esterase domain-containing protein</fullName>
    </recommendedName>
</protein>
<dbReference type="AlphaFoldDB" id="A0AAV1IDK5"/>
<dbReference type="InterPro" id="IPR036514">
    <property type="entry name" value="SGNH_hydro_sf"/>
</dbReference>
<feature type="chain" id="PRO_5043449342" description="SGNH hydrolase-type esterase domain-containing protein" evidence="2">
    <location>
        <begin position="28"/>
        <end position="362"/>
    </location>
</feature>
<dbReference type="Gene3D" id="3.40.50.1110">
    <property type="entry name" value="SGNH hydrolase"/>
    <property type="match status" value="1"/>
</dbReference>
<dbReference type="GO" id="GO:0004622">
    <property type="term" value="F:phosphatidylcholine lysophospholipase activity"/>
    <property type="evidence" value="ECO:0007669"/>
    <property type="project" value="TreeGrafter"/>
</dbReference>
<feature type="domain" description="SGNH hydrolase-type esterase" evidence="3">
    <location>
        <begin position="76"/>
        <end position="281"/>
    </location>
</feature>
<name>A0AAV1IDK5_9CHLO</name>
<dbReference type="EMBL" id="CAUYUE010000012">
    <property type="protein sequence ID" value="CAK0785461.1"/>
    <property type="molecule type" value="Genomic_DNA"/>
</dbReference>
<dbReference type="PANTHER" id="PTHR30383:SF5">
    <property type="entry name" value="SGNH HYDROLASE-TYPE ESTERASE DOMAIN-CONTAINING PROTEIN"/>
    <property type="match status" value="1"/>
</dbReference>
<evidence type="ECO:0000256" key="2">
    <source>
        <dbReference type="SAM" id="SignalP"/>
    </source>
</evidence>
<evidence type="ECO:0000256" key="1">
    <source>
        <dbReference type="SAM" id="MobiDB-lite"/>
    </source>
</evidence>